<feature type="domain" description="Peptidase A1" evidence="15">
    <location>
        <begin position="128"/>
        <end position="437"/>
    </location>
</feature>
<feature type="active site" evidence="11">
    <location>
        <position position="332"/>
    </location>
</feature>
<keyword evidence="8" id="KW-0472">Membrane</keyword>
<evidence type="ECO:0000313" key="16">
    <source>
        <dbReference type="EMBL" id="ODQ63546.1"/>
    </source>
</evidence>
<feature type="disulfide bond" evidence="12">
    <location>
        <begin position="366"/>
        <end position="399"/>
    </location>
</feature>
<evidence type="ECO:0000256" key="6">
    <source>
        <dbReference type="ARBA" id="ARBA00022750"/>
    </source>
</evidence>
<keyword evidence="17" id="KW-1185">Reference proteome</keyword>
<evidence type="ECO:0000256" key="11">
    <source>
        <dbReference type="PIRSR" id="PIRSR601461-1"/>
    </source>
</evidence>
<comment type="subcellular location">
    <subcellularLocation>
        <location evidence="1">Cell membrane</location>
    </subcellularLocation>
</comment>
<feature type="signal peptide" evidence="14">
    <location>
        <begin position="1"/>
        <end position="25"/>
    </location>
</feature>
<dbReference type="PRINTS" id="PR00792">
    <property type="entry name" value="PEPSIN"/>
</dbReference>
<evidence type="ECO:0000256" key="12">
    <source>
        <dbReference type="PIRSR" id="PIRSR601461-2"/>
    </source>
</evidence>
<dbReference type="GO" id="GO:0005886">
    <property type="term" value="C:plasma membrane"/>
    <property type="evidence" value="ECO:0007669"/>
    <property type="project" value="UniProtKB-SubCell"/>
</dbReference>
<name>A0A1E3PDR7_9ASCO</name>
<dbReference type="PROSITE" id="PS00141">
    <property type="entry name" value="ASP_PROTEASE"/>
    <property type="match status" value="1"/>
</dbReference>
<evidence type="ECO:0000256" key="5">
    <source>
        <dbReference type="ARBA" id="ARBA00022729"/>
    </source>
</evidence>
<evidence type="ECO:0000256" key="1">
    <source>
        <dbReference type="ARBA" id="ARBA00004236"/>
    </source>
</evidence>
<sequence>MILSPIQIATCLILSFIFATESALAFFPASNPRIQSTNELIPLDDYVLTSKELPFDNAFLSYKITSKSMSGDDSKFVGGSVSSTSKRSELIPVSEYVPQHFGKRDTSSVSSYCSNSQAILNENNDTVYVIEVEVGSNNDTFKLVIDTGSYYIWVYGEDCTDPACISHNNFGKSKSSTFETTSSTFSITYSSDVVKGNIIIDDFRIAGFENRMKIGSVTQAGKTFENFAIDGILGLSAVDKSASFPGLMEILKKENQINKRIFAINLPRDEDEKSKQDEGVLTIGSVDESKYTGDITYTAINDGSSLWQIPLDGLYVNGTLVKLNETRQAIVDTGTTLLIMPSQDALQIHGYIDGAVTDGVNFAVPCDTTTKLELEFSGQKWSISPKDYIGGNYDSNGRCISNIQGLDIVDSKWILGAVFLKNVYSVFDMDNLAVGFAEKSYKFQNIASECAYVDKSNSVSSYFSSSLSSHSSASSSLSPIPNDNLNLNPLVDSSSGMSSMINSITSTFSSTVMSGSSASTATASGSSAKASGAESSSPSSSSASLIKTILIALFSVSLVMVCYA</sequence>
<evidence type="ECO:0000256" key="4">
    <source>
        <dbReference type="ARBA" id="ARBA00022670"/>
    </source>
</evidence>
<dbReference type="FunFam" id="2.40.70.10:FF:000060">
    <property type="entry name" value="Aspartic-type endopeptidase ctsD"/>
    <property type="match status" value="1"/>
</dbReference>
<protein>
    <submittedName>
        <fullName evidence="16">Acid protease</fullName>
    </submittedName>
</protein>
<keyword evidence="10" id="KW-0449">Lipoprotein</keyword>
<keyword evidence="6 13" id="KW-0064">Aspartyl protease</keyword>
<feature type="disulfide bond" evidence="12">
    <location>
        <begin position="159"/>
        <end position="164"/>
    </location>
</feature>
<evidence type="ECO:0000259" key="15">
    <source>
        <dbReference type="PROSITE" id="PS51767"/>
    </source>
</evidence>
<gene>
    <name evidence="16" type="ORF">NADFUDRAFT_84204</name>
</gene>
<comment type="similarity">
    <text evidence="2 13">Belongs to the peptidase A1 family.</text>
</comment>
<dbReference type="SUPFAM" id="SSF50630">
    <property type="entry name" value="Acid proteases"/>
    <property type="match status" value="1"/>
</dbReference>
<evidence type="ECO:0000256" key="13">
    <source>
        <dbReference type="RuleBase" id="RU000454"/>
    </source>
</evidence>
<keyword evidence="4 13" id="KW-0645">Protease</keyword>
<dbReference type="EMBL" id="KV454414">
    <property type="protein sequence ID" value="ODQ63546.1"/>
    <property type="molecule type" value="Genomic_DNA"/>
</dbReference>
<evidence type="ECO:0000256" key="2">
    <source>
        <dbReference type="ARBA" id="ARBA00007447"/>
    </source>
</evidence>
<feature type="chain" id="PRO_5009133801" evidence="14">
    <location>
        <begin position="26"/>
        <end position="564"/>
    </location>
</feature>
<dbReference type="Pfam" id="PF00026">
    <property type="entry name" value="Asp"/>
    <property type="match status" value="1"/>
</dbReference>
<accession>A0A1E3PDR7</accession>
<reference evidence="16 17" key="1">
    <citation type="journal article" date="2016" name="Proc. Natl. Acad. Sci. U.S.A.">
        <title>Comparative genomics of biotechnologically important yeasts.</title>
        <authorList>
            <person name="Riley R."/>
            <person name="Haridas S."/>
            <person name="Wolfe K.H."/>
            <person name="Lopes M.R."/>
            <person name="Hittinger C.T."/>
            <person name="Goeker M."/>
            <person name="Salamov A.A."/>
            <person name="Wisecaver J.H."/>
            <person name="Long T.M."/>
            <person name="Calvey C.H."/>
            <person name="Aerts A.L."/>
            <person name="Barry K.W."/>
            <person name="Choi C."/>
            <person name="Clum A."/>
            <person name="Coughlan A.Y."/>
            <person name="Deshpande S."/>
            <person name="Douglass A.P."/>
            <person name="Hanson S.J."/>
            <person name="Klenk H.-P."/>
            <person name="LaButti K.M."/>
            <person name="Lapidus A."/>
            <person name="Lindquist E.A."/>
            <person name="Lipzen A.M."/>
            <person name="Meier-Kolthoff J.P."/>
            <person name="Ohm R.A."/>
            <person name="Otillar R.P."/>
            <person name="Pangilinan J.L."/>
            <person name="Peng Y."/>
            <person name="Rokas A."/>
            <person name="Rosa C.A."/>
            <person name="Scheuner C."/>
            <person name="Sibirny A.A."/>
            <person name="Slot J.C."/>
            <person name="Stielow J.B."/>
            <person name="Sun H."/>
            <person name="Kurtzman C.P."/>
            <person name="Blackwell M."/>
            <person name="Grigoriev I.V."/>
            <person name="Jeffries T.W."/>
        </authorList>
    </citation>
    <scope>NUCLEOTIDE SEQUENCE [LARGE SCALE GENOMIC DNA]</scope>
    <source>
        <strain evidence="16 17">DSM 6958</strain>
    </source>
</reference>
<dbReference type="GO" id="GO:0006508">
    <property type="term" value="P:proteolysis"/>
    <property type="evidence" value="ECO:0007669"/>
    <property type="project" value="UniProtKB-KW"/>
</dbReference>
<dbReference type="PANTHER" id="PTHR47966:SF75">
    <property type="entry name" value="ENDOPEPTIDASE (CTSD), PUTATIVE (AFU_ORTHOLOGUE AFUA_4G07040)-RELATED"/>
    <property type="match status" value="1"/>
</dbReference>
<dbReference type="Gene3D" id="2.40.70.10">
    <property type="entry name" value="Acid Proteases"/>
    <property type="match status" value="2"/>
</dbReference>
<evidence type="ECO:0000256" key="7">
    <source>
        <dbReference type="ARBA" id="ARBA00022801"/>
    </source>
</evidence>
<organism evidence="16 17">
    <name type="scientific">Nadsonia fulvescens var. elongata DSM 6958</name>
    <dbReference type="NCBI Taxonomy" id="857566"/>
    <lineage>
        <taxon>Eukaryota</taxon>
        <taxon>Fungi</taxon>
        <taxon>Dikarya</taxon>
        <taxon>Ascomycota</taxon>
        <taxon>Saccharomycotina</taxon>
        <taxon>Dipodascomycetes</taxon>
        <taxon>Dipodascales</taxon>
        <taxon>Dipodascales incertae sedis</taxon>
        <taxon>Nadsonia</taxon>
    </lineage>
</organism>
<dbReference type="InterPro" id="IPR021109">
    <property type="entry name" value="Peptidase_aspartic_dom_sf"/>
</dbReference>
<evidence type="ECO:0000256" key="10">
    <source>
        <dbReference type="ARBA" id="ARBA00023288"/>
    </source>
</evidence>
<dbReference type="InterPro" id="IPR001969">
    <property type="entry name" value="Aspartic_peptidase_AS"/>
</dbReference>
<dbReference type="InterPro" id="IPR001461">
    <property type="entry name" value="Aspartic_peptidase_A1"/>
</dbReference>
<evidence type="ECO:0000256" key="9">
    <source>
        <dbReference type="ARBA" id="ARBA00023180"/>
    </source>
</evidence>
<keyword evidence="5 14" id="KW-0732">Signal</keyword>
<dbReference type="PANTHER" id="PTHR47966">
    <property type="entry name" value="BETA-SITE APP-CLEAVING ENZYME, ISOFORM A-RELATED"/>
    <property type="match status" value="1"/>
</dbReference>
<evidence type="ECO:0000256" key="8">
    <source>
        <dbReference type="ARBA" id="ARBA00023136"/>
    </source>
</evidence>
<dbReference type="InterPro" id="IPR033121">
    <property type="entry name" value="PEPTIDASE_A1"/>
</dbReference>
<dbReference type="PROSITE" id="PS51767">
    <property type="entry name" value="PEPTIDASE_A1"/>
    <property type="match status" value="1"/>
</dbReference>
<feature type="active site" evidence="11">
    <location>
        <position position="146"/>
    </location>
</feature>
<keyword evidence="12" id="KW-1015">Disulfide bond</keyword>
<proteinExistence type="inferred from homology"/>
<keyword evidence="9" id="KW-0325">Glycoprotein</keyword>
<dbReference type="OrthoDB" id="28208at2759"/>
<dbReference type="GO" id="GO:0004190">
    <property type="term" value="F:aspartic-type endopeptidase activity"/>
    <property type="evidence" value="ECO:0007669"/>
    <property type="project" value="UniProtKB-KW"/>
</dbReference>
<dbReference type="STRING" id="857566.A0A1E3PDR7"/>
<dbReference type="InterPro" id="IPR034164">
    <property type="entry name" value="Pepsin-like_dom"/>
</dbReference>
<evidence type="ECO:0000313" key="17">
    <source>
        <dbReference type="Proteomes" id="UP000095009"/>
    </source>
</evidence>
<dbReference type="CDD" id="cd05471">
    <property type="entry name" value="pepsin_like"/>
    <property type="match status" value="1"/>
</dbReference>
<keyword evidence="3" id="KW-1003">Cell membrane</keyword>
<dbReference type="Proteomes" id="UP000095009">
    <property type="component" value="Unassembled WGS sequence"/>
</dbReference>
<keyword evidence="7 13" id="KW-0378">Hydrolase</keyword>
<evidence type="ECO:0000256" key="14">
    <source>
        <dbReference type="SAM" id="SignalP"/>
    </source>
</evidence>
<evidence type="ECO:0000256" key="3">
    <source>
        <dbReference type="ARBA" id="ARBA00022475"/>
    </source>
</evidence>
<dbReference type="AlphaFoldDB" id="A0A1E3PDR7"/>